<sequence length="137" mass="14058">CLLSAPPGAASLVSSFRTSLPCLPSSVQPSSPYLSSLSALLRHALPPLLSACTRPIRIAAPLQLAPLLAAEAVLEVCDGLAVGDCASHEIRSPVPLRKLLGEGAVEGVEFVRVGEGEGEAQEAFDPFAAFASVNKLG</sequence>
<evidence type="ECO:0000313" key="2">
    <source>
        <dbReference type="Proteomes" id="UP001165060"/>
    </source>
</evidence>
<dbReference type="Proteomes" id="UP001165060">
    <property type="component" value="Unassembled WGS sequence"/>
</dbReference>
<reference evidence="1 2" key="1">
    <citation type="journal article" date="2023" name="Commun. Biol.">
        <title>Genome analysis of Parmales, the sister group of diatoms, reveals the evolutionary specialization of diatoms from phago-mixotrophs to photoautotrophs.</title>
        <authorList>
            <person name="Ban H."/>
            <person name="Sato S."/>
            <person name="Yoshikawa S."/>
            <person name="Yamada K."/>
            <person name="Nakamura Y."/>
            <person name="Ichinomiya M."/>
            <person name="Sato N."/>
            <person name="Blanc-Mathieu R."/>
            <person name="Endo H."/>
            <person name="Kuwata A."/>
            <person name="Ogata H."/>
        </authorList>
    </citation>
    <scope>NUCLEOTIDE SEQUENCE [LARGE SCALE GENOMIC DNA]</scope>
</reference>
<dbReference type="EMBL" id="BRYB01004000">
    <property type="protein sequence ID" value="GMI24064.1"/>
    <property type="molecule type" value="Genomic_DNA"/>
</dbReference>
<organism evidence="1 2">
    <name type="scientific">Tetraparma gracilis</name>
    <dbReference type="NCBI Taxonomy" id="2962635"/>
    <lineage>
        <taxon>Eukaryota</taxon>
        <taxon>Sar</taxon>
        <taxon>Stramenopiles</taxon>
        <taxon>Ochrophyta</taxon>
        <taxon>Bolidophyceae</taxon>
        <taxon>Parmales</taxon>
        <taxon>Triparmaceae</taxon>
        <taxon>Tetraparma</taxon>
    </lineage>
</organism>
<proteinExistence type="predicted"/>
<evidence type="ECO:0000313" key="1">
    <source>
        <dbReference type="EMBL" id="GMI24064.1"/>
    </source>
</evidence>
<feature type="non-terminal residue" evidence="1">
    <location>
        <position position="1"/>
    </location>
</feature>
<gene>
    <name evidence="1" type="ORF">TeGR_g2641</name>
</gene>
<name>A0ABQ6MD71_9STRA</name>
<comment type="caution">
    <text evidence="1">The sequence shown here is derived from an EMBL/GenBank/DDBJ whole genome shotgun (WGS) entry which is preliminary data.</text>
</comment>
<accession>A0ABQ6MD71</accession>
<protein>
    <submittedName>
        <fullName evidence="1">Uncharacterized protein</fullName>
    </submittedName>
</protein>
<keyword evidence="2" id="KW-1185">Reference proteome</keyword>